<evidence type="ECO:0000256" key="2">
    <source>
        <dbReference type="ARBA" id="ARBA00007357"/>
    </source>
</evidence>
<dbReference type="GO" id="GO:0046872">
    <property type="term" value="F:metal ion binding"/>
    <property type="evidence" value="ECO:0007669"/>
    <property type="project" value="UniProtKB-KW"/>
</dbReference>
<keyword evidence="7" id="KW-0482">Metalloprotease</keyword>
<dbReference type="Gene3D" id="3.40.390.10">
    <property type="entry name" value="Collagenase (Catalytic Domain)"/>
    <property type="match status" value="1"/>
</dbReference>
<evidence type="ECO:0000256" key="7">
    <source>
        <dbReference type="ARBA" id="ARBA00023049"/>
    </source>
</evidence>
<dbReference type="GO" id="GO:0004222">
    <property type="term" value="F:metalloendopeptidase activity"/>
    <property type="evidence" value="ECO:0007669"/>
    <property type="project" value="InterPro"/>
</dbReference>
<dbReference type="PANTHER" id="PTHR11733">
    <property type="entry name" value="ZINC METALLOPROTEASE FAMILY M13 NEPRILYSIN-RELATED"/>
    <property type="match status" value="1"/>
</dbReference>
<dbReference type="Pfam" id="PF05649">
    <property type="entry name" value="Peptidase_M13_N"/>
    <property type="match status" value="1"/>
</dbReference>
<dbReference type="PRINTS" id="PR00786">
    <property type="entry name" value="NEPRILYSIN"/>
</dbReference>
<keyword evidence="5" id="KW-0378">Hydrolase</keyword>
<dbReference type="GO" id="GO:0016485">
    <property type="term" value="P:protein processing"/>
    <property type="evidence" value="ECO:0007669"/>
    <property type="project" value="TreeGrafter"/>
</dbReference>
<keyword evidence="6" id="KW-0862">Zinc</keyword>
<reference evidence="10 11" key="1">
    <citation type="submission" date="2013-11" db="EMBL/GenBank/DDBJ databases">
        <title>Genome sequencing of Stegodyphus mimosarum.</title>
        <authorList>
            <person name="Bechsgaard J."/>
        </authorList>
    </citation>
    <scope>NUCLEOTIDE SEQUENCE [LARGE SCALE GENOMIC DNA]</scope>
</reference>
<evidence type="ECO:0000256" key="4">
    <source>
        <dbReference type="ARBA" id="ARBA00022723"/>
    </source>
</evidence>
<keyword evidence="4" id="KW-0479">Metal-binding</keyword>
<dbReference type="InterPro" id="IPR008753">
    <property type="entry name" value="Peptidase_M13_N"/>
</dbReference>
<feature type="domain" description="Peptidase M13 C-terminal" evidence="8">
    <location>
        <begin position="169"/>
        <end position="219"/>
    </location>
</feature>
<feature type="domain" description="Peptidase M13 N-terminal" evidence="9">
    <location>
        <begin position="17"/>
        <end position="123"/>
    </location>
</feature>
<organism evidence="10 11">
    <name type="scientific">Stegodyphus mimosarum</name>
    <name type="common">African social velvet spider</name>
    <dbReference type="NCBI Taxonomy" id="407821"/>
    <lineage>
        <taxon>Eukaryota</taxon>
        <taxon>Metazoa</taxon>
        <taxon>Ecdysozoa</taxon>
        <taxon>Arthropoda</taxon>
        <taxon>Chelicerata</taxon>
        <taxon>Arachnida</taxon>
        <taxon>Araneae</taxon>
        <taxon>Araneomorphae</taxon>
        <taxon>Entelegynae</taxon>
        <taxon>Eresoidea</taxon>
        <taxon>Eresidae</taxon>
        <taxon>Stegodyphus</taxon>
    </lineage>
</organism>
<dbReference type="EMBL" id="KK117909">
    <property type="protein sequence ID" value="KFM71737.1"/>
    <property type="molecule type" value="Genomic_DNA"/>
</dbReference>
<evidence type="ECO:0000256" key="1">
    <source>
        <dbReference type="ARBA" id="ARBA00001947"/>
    </source>
</evidence>
<keyword evidence="11" id="KW-1185">Reference proteome</keyword>
<dbReference type="Proteomes" id="UP000054359">
    <property type="component" value="Unassembled WGS sequence"/>
</dbReference>
<dbReference type="SUPFAM" id="SSF55486">
    <property type="entry name" value="Metalloproteases ('zincins'), catalytic domain"/>
    <property type="match status" value="1"/>
</dbReference>
<accession>A0A087U2Z8</accession>
<comment type="similarity">
    <text evidence="2">Belongs to the peptidase M13 family.</text>
</comment>
<evidence type="ECO:0000259" key="8">
    <source>
        <dbReference type="Pfam" id="PF01431"/>
    </source>
</evidence>
<dbReference type="STRING" id="407821.A0A087U2Z8"/>
<evidence type="ECO:0000259" key="9">
    <source>
        <dbReference type="Pfam" id="PF05649"/>
    </source>
</evidence>
<dbReference type="PANTHER" id="PTHR11733:SF224">
    <property type="entry name" value="NEPRILYSIN-2"/>
    <property type="match status" value="1"/>
</dbReference>
<dbReference type="InterPro" id="IPR018497">
    <property type="entry name" value="Peptidase_M13_C"/>
</dbReference>
<proteinExistence type="inferred from homology"/>
<evidence type="ECO:0000313" key="10">
    <source>
        <dbReference type="EMBL" id="KFM71737.1"/>
    </source>
</evidence>
<name>A0A087U2Z8_STEMI</name>
<evidence type="ECO:0000256" key="3">
    <source>
        <dbReference type="ARBA" id="ARBA00022670"/>
    </source>
</evidence>
<evidence type="ECO:0000256" key="6">
    <source>
        <dbReference type="ARBA" id="ARBA00022833"/>
    </source>
</evidence>
<dbReference type="InterPro" id="IPR024079">
    <property type="entry name" value="MetalloPept_cat_dom_sf"/>
</dbReference>
<evidence type="ECO:0000256" key="5">
    <source>
        <dbReference type="ARBA" id="ARBA00022801"/>
    </source>
</evidence>
<gene>
    <name evidence="10" type="ORF">X975_21947</name>
</gene>
<sequence>MDNSFEKEGRMRMFVDTMVLANYTLWRVVQQSLPLLSEEWREMEYDPSKILTENRYEECLASIRDNMGIALSAYYVQNYKSIIKERKDAAEMYKNYVHQEYIDIKNNVDWTFDRARERFKAKLTLNSTSYFLNTLSIRKWSTDYSFSLAGKPNVKGDWKKYSKATVPQTFYHVKDNSIEIPAGILNLPIFSSSRPRYLNFGSLGFTIAHALAHALDDKGN</sequence>
<dbReference type="InterPro" id="IPR000718">
    <property type="entry name" value="Peptidase_M13"/>
</dbReference>
<evidence type="ECO:0000313" key="11">
    <source>
        <dbReference type="Proteomes" id="UP000054359"/>
    </source>
</evidence>
<keyword evidence="3" id="KW-0645">Protease</keyword>
<dbReference type="PROSITE" id="PS51885">
    <property type="entry name" value="NEPRILYSIN"/>
    <property type="match status" value="1"/>
</dbReference>
<dbReference type="AlphaFoldDB" id="A0A087U2Z8"/>
<dbReference type="OrthoDB" id="6475849at2759"/>
<dbReference type="Pfam" id="PF01431">
    <property type="entry name" value="Peptidase_M13"/>
    <property type="match status" value="1"/>
</dbReference>
<feature type="non-terminal residue" evidence="10">
    <location>
        <position position="220"/>
    </location>
</feature>
<protein>
    <submittedName>
        <fullName evidence="10">Membrane metallo-endopeptidase-like 1</fullName>
    </submittedName>
</protein>
<dbReference type="GO" id="GO:0005886">
    <property type="term" value="C:plasma membrane"/>
    <property type="evidence" value="ECO:0007669"/>
    <property type="project" value="TreeGrafter"/>
</dbReference>
<comment type="cofactor">
    <cofactor evidence="1">
        <name>Zn(2+)</name>
        <dbReference type="ChEBI" id="CHEBI:29105"/>
    </cofactor>
</comment>